<dbReference type="Pfam" id="PF01061">
    <property type="entry name" value="ABC2_membrane"/>
    <property type="match status" value="1"/>
</dbReference>
<protein>
    <submittedName>
        <fullName evidence="13">ABC-type multidrug transport system ATPase subunit</fullName>
    </submittedName>
</protein>
<dbReference type="GO" id="GO:0016020">
    <property type="term" value="C:membrane"/>
    <property type="evidence" value="ECO:0007669"/>
    <property type="project" value="UniProtKB-SubCell"/>
</dbReference>
<evidence type="ECO:0000313" key="14">
    <source>
        <dbReference type="Proteomes" id="UP000520767"/>
    </source>
</evidence>
<feature type="transmembrane region" description="Helical" evidence="10">
    <location>
        <begin position="567"/>
        <end position="594"/>
    </location>
</feature>
<feature type="domain" description="ABC transporter" evidence="12">
    <location>
        <begin position="198"/>
        <end position="431"/>
    </location>
</feature>
<dbReference type="SUPFAM" id="SSF52540">
    <property type="entry name" value="P-loop containing nucleoside triphosphate hydrolases"/>
    <property type="match status" value="1"/>
</dbReference>
<keyword evidence="4 10" id="KW-0812">Transmembrane</keyword>
<reference evidence="13 14" key="1">
    <citation type="submission" date="2020-08" db="EMBL/GenBank/DDBJ databases">
        <title>Genomic Encyclopedia of Type Strains, Phase III (KMG-III): the genomes of soil and plant-associated and newly described type strains.</title>
        <authorList>
            <person name="Whitman W."/>
        </authorList>
    </citation>
    <scope>NUCLEOTIDE SEQUENCE [LARGE SCALE GENOMIC DNA]</scope>
    <source>
        <strain evidence="13 14">CECT 8960</strain>
    </source>
</reference>
<evidence type="ECO:0000256" key="8">
    <source>
        <dbReference type="ARBA" id="ARBA00023136"/>
    </source>
</evidence>
<dbReference type="PANTHER" id="PTHR48041">
    <property type="entry name" value="ABC TRANSPORTER G FAMILY MEMBER 28"/>
    <property type="match status" value="1"/>
</dbReference>
<keyword evidence="7 10" id="KW-1133">Transmembrane helix</keyword>
<feature type="compositionally biased region" description="Low complexity" evidence="9">
    <location>
        <begin position="448"/>
        <end position="461"/>
    </location>
</feature>
<keyword evidence="3" id="KW-0597">Phosphoprotein</keyword>
<dbReference type="GO" id="GO:0016887">
    <property type="term" value="F:ATP hydrolysis activity"/>
    <property type="evidence" value="ECO:0007669"/>
    <property type="project" value="InterPro"/>
</dbReference>
<feature type="transmembrane region" description="Helical" evidence="10">
    <location>
        <begin position="614"/>
        <end position="634"/>
    </location>
</feature>
<sequence length="737" mass="77230">MRDRAPELVVRLGARSWRFGPDSTVLIGRDDECDVQLDDPRVSRRHLRIGYHDGWIVRDTGSAHGSWIDRERLHRSPVHDRLTIRLADAADGQTVELALDPPPARHVGRPDVLTVGRAADNDVVVNDVRVSRHHARLDRRADGWLLRDLGSRNGVVVNGVLVAGEAVVTDGDRLTFGGTDLVVAGDGLMPAGTSDATLVADDVRYTLPNGRVLLAGVDLTVRPSELVAIVGPSGAGKSTLLKVLTGALRPDTGAVHYDGYDLHDEYAAVRGRIGLVPQDDLVHRLLTARQALRYSAMLRLPGDTGPAARRDIVDATLAELGLTEHAGTRVARLSGGQRKRVSVALELLTSPSLLMLDEPTSGLDPALDRQLMTTLRNIADAGRAVVVVTHNVASLDQCDTVVVLAPGGIPVYHGPPGRLTDRFGTNDWADVFAMVASGVTAGPDPIRPESAATPRPTRRAMPAPPGGHAVARQTGVLCGRHARLIVADRGYAAFLTALPVLLGLLALAVPGTAGLRNANAFEAVEAGQILVLVFVGAAFMGGAAGAREVIGERDILLRERAAGVLPAAYACAKVLVFAVVCAVQAALLVAVLVAVKPGPSDGVLLPGPTAELLVAVWATALASCLLGLLGSALVRSAEQAMPVLVVTVMAQLVLCGGMVPVTGRVVLAELSWLFPARWGYAAGAGTVDLTGTGGGLPDDWLWSHGLGPWALAIGVLTATTAVLGVLLGVRIRRTRAG</sequence>
<dbReference type="PROSITE" id="PS50006">
    <property type="entry name" value="FHA_DOMAIN"/>
    <property type="match status" value="2"/>
</dbReference>
<proteinExistence type="predicted"/>
<dbReference type="InterPro" id="IPR017871">
    <property type="entry name" value="ABC_transporter-like_CS"/>
</dbReference>
<dbReference type="InterPro" id="IPR003439">
    <property type="entry name" value="ABC_transporter-like_ATP-bd"/>
</dbReference>
<dbReference type="SMART" id="SM00382">
    <property type="entry name" value="AAA"/>
    <property type="match status" value="1"/>
</dbReference>
<evidence type="ECO:0000256" key="4">
    <source>
        <dbReference type="ARBA" id="ARBA00022692"/>
    </source>
</evidence>
<dbReference type="GO" id="GO:0005524">
    <property type="term" value="F:ATP binding"/>
    <property type="evidence" value="ECO:0007669"/>
    <property type="project" value="UniProtKB-KW"/>
</dbReference>
<comment type="subcellular location">
    <subcellularLocation>
        <location evidence="1">Membrane</location>
        <topology evidence="1">Multi-pass membrane protein</topology>
    </subcellularLocation>
</comment>
<evidence type="ECO:0000256" key="2">
    <source>
        <dbReference type="ARBA" id="ARBA00022448"/>
    </source>
</evidence>
<keyword evidence="8 10" id="KW-0472">Membrane</keyword>
<dbReference type="Gene3D" id="2.60.200.20">
    <property type="match status" value="2"/>
</dbReference>
<dbReference type="InterPro" id="IPR000253">
    <property type="entry name" value="FHA_dom"/>
</dbReference>
<dbReference type="InterPro" id="IPR050352">
    <property type="entry name" value="ABCG_transporters"/>
</dbReference>
<dbReference type="PROSITE" id="PS50893">
    <property type="entry name" value="ABC_TRANSPORTER_2"/>
    <property type="match status" value="1"/>
</dbReference>
<dbReference type="AlphaFoldDB" id="A0A7W7VD14"/>
<gene>
    <name evidence="13" type="ORF">FHR82_001737</name>
</gene>
<dbReference type="InterPro" id="IPR003593">
    <property type="entry name" value="AAA+_ATPase"/>
</dbReference>
<dbReference type="SMART" id="SM00240">
    <property type="entry name" value="FHA"/>
    <property type="match status" value="2"/>
</dbReference>
<evidence type="ECO:0000256" key="1">
    <source>
        <dbReference type="ARBA" id="ARBA00004141"/>
    </source>
</evidence>
<evidence type="ECO:0000256" key="9">
    <source>
        <dbReference type="SAM" id="MobiDB-lite"/>
    </source>
</evidence>
<feature type="domain" description="FHA" evidence="11">
    <location>
        <begin position="25"/>
        <end position="73"/>
    </location>
</feature>
<evidence type="ECO:0000256" key="7">
    <source>
        <dbReference type="ARBA" id="ARBA00022989"/>
    </source>
</evidence>
<feature type="domain" description="FHA" evidence="11">
    <location>
        <begin position="113"/>
        <end position="162"/>
    </location>
</feature>
<dbReference type="SUPFAM" id="SSF49879">
    <property type="entry name" value="SMAD/FHA domain"/>
    <property type="match status" value="2"/>
</dbReference>
<evidence type="ECO:0000256" key="6">
    <source>
        <dbReference type="ARBA" id="ARBA00022840"/>
    </source>
</evidence>
<name>A0A7W7VD14_9PSEU</name>
<dbReference type="Pfam" id="PF00498">
    <property type="entry name" value="FHA"/>
    <property type="match status" value="2"/>
</dbReference>
<dbReference type="PANTHER" id="PTHR48041:SF139">
    <property type="entry name" value="PROTEIN SCARLET"/>
    <property type="match status" value="1"/>
</dbReference>
<feature type="transmembrane region" description="Helical" evidence="10">
    <location>
        <begin position="529"/>
        <end position="546"/>
    </location>
</feature>
<evidence type="ECO:0000256" key="10">
    <source>
        <dbReference type="SAM" id="Phobius"/>
    </source>
</evidence>
<dbReference type="PROSITE" id="PS00211">
    <property type="entry name" value="ABC_TRANSPORTER_1"/>
    <property type="match status" value="1"/>
</dbReference>
<organism evidence="13 14">
    <name type="scientific">Actinophytocola algeriensis</name>
    <dbReference type="NCBI Taxonomy" id="1768010"/>
    <lineage>
        <taxon>Bacteria</taxon>
        <taxon>Bacillati</taxon>
        <taxon>Actinomycetota</taxon>
        <taxon>Actinomycetes</taxon>
        <taxon>Pseudonocardiales</taxon>
        <taxon>Pseudonocardiaceae</taxon>
    </lineage>
</organism>
<dbReference type="EMBL" id="JACHJQ010000002">
    <property type="protein sequence ID" value="MBB4905520.1"/>
    <property type="molecule type" value="Genomic_DNA"/>
</dbReference>
<keyword evidence="14" id="KW-1185">Reference proteome</keyword>
<evidence type="ECO:0000313" key="13">
    <source>
        <dbReference type="EMBL" id="MBB4905520.1"/>
    </source>
</evidence>
<dbReference type="Pfam" id="PF00005">
    <property type="entry name" value="ABC_tran"/>
    <property type="match status" value="1"/>
</dbReference>
<keyword evidence="5" id="KW-0547">Nucleotide-binding</keyword>
<dbReference type="InterPro" id="IPR008984">
    <property type="entry name" value="SMAD_FHA_dom_sf"/>
</dbReference>
<dbReference type="RefSeq" id="WP_184809737.1">
    <property type="nucleotide sequence ID" value="NZ_JACHJQ010000002.1"/>
</dbReference>
<feature type="transmembrane region" description="Helical" evidence="10">
    <location>
        <begin position="641"/>
        <end position="661"/>
    </location>
</feature>
<comment type="caution">
    <text evidence="13">The sequence shown here is derived from an EMBL/GenBank/DDBJ whole genome shotgun (WGS) entry which is preliminary data.</text>
</comment>
<dbReference type="InterPro" id="IPR027417">
    <property type="entry name" value="P-loop_NTPase"/>
</dbReference>
<dbReference type="InterPro" id="IPR013525">
    <property type="entry name" value="ABC2_TM"/>
</dbReference>
<keyword evidence="2" id="KW-0813">Transport</keyword>
<dbReference type="GO" id="GO:0140359">
    <property type="term" value="F:ABC-type transporter activity"/>
    <property type="evidence" value="ECO:0007669"/>
    <property type="project" value="InterPro"/>
</dbReference>
<evidence type="ECO:0000256" key="3">
    <source>
        <dbReference type="ARBA" id="ARBA00022553"/>
    </source>
</evidence>
<feature type="transmembrane region" description="Helical" evidence="10">
    <location>
        <begin position="709"/>
        <end position="729"/>
    </location>
</feature>
<dbReference type="CDD" id="cd00060">
    <property type="entry name" value="FHA"/>
    <property type="match status" value="2"/>
</dbReference>
<evidence type="ECO:0000256" key="5">
    <source>
        <dbReference type="ARBA" id="ARBA00022741"/>
    </source>
</evidence>
<dbReference type="Gene3D" id="3.40.50.300">
    <property type="entry name" value="P-loop containing nucleotide triphosphate hydrolases"/>
    <property type="match status" value="1"/>
</dbReference>
<dbReference type="Proteomes" id="UP000520767">
    <property type="component" value="Unassembled WGS sequence"/>
</dbReference>
<keyword evidence="6" id="KW-0067">ATP-binding</keyword>
<feature type="region of interest" description="Disordered" evidence="9">
    <location>
        <begin position="443"/>
        <end position="467"/>
    </location>
</feature>
<accession>A0A7W7VD14</accession>
<evidence type="ECO:0000259" key="12">
    <source>
        <dbReference type="PROSITE" id="PS50893"/>
    </source>
</evidence>
<evidence type="ECO:0000259" key="11">
    <source>
        <dbReference type="PROSITE" id="PS50006"/>
    </source>
</evidence>
<feature type="transmembrane region" description="Helical" evidence="10">
    <location>
        <begin position="490"/>
        <end position="509"/>
    </location>
</feature>